<evidence type="ECO:0000256" key="1">
    <source>
        <dbReference type="SAM" id="MobiDB-lite"/>
    </source>
</evidence>
<gene>
    <name evidence="3" type="ORF">D9611_008227</name>
</gene>
<comment type="caution">
    <text evidence="3">The sequence shown here is derived from an EMBL/GenBank/DDBJ whole genome shotgun (WGS) entry which is preliminary data.</text>
</comment>
<reference evidence="3 4" key="1">
    <citation type="journal article" date="2020" name="ISME J.">
        <title>Uncovering the hidden diversity of litter-decomposition mechanisms in mushroom-forming fungi.</title>
        <authorList>
            <person name="Floudas D."/>
            <person name="Bentzer J."/>
            <person name="Ahren D."/>
            <person name="Johansson T."/>
            <person name="Persson P."/>
            <person name="Tunlid A."/>
        </authorList>
    </citation>
    <scope>NUCLEOTIDE SEQUENCE [LARGE SCALE GENOMIC DNA]</scope>
    <source>
        <strain evidence="3 4">CBS 175.51</strain>
    </source>
</reference>
<feature type="compositionally biased region" description="Gly residues" evidence="1">
    <location>
        <begin position="142"/>
        <end position="151"/>
    </location>
</feature>
<dbReference type="AlphaFoldDB" id="A0A8H5BIM9"/>
<protein>
    <submittedName>
        <fullName evidence="3">Uncharacterized protein</fullName>
    </submittedName>
</protein>
<organism evidence="3 4">
    <name type="scientific">Ephemerocybe angulata</name>
    <dbReference type="NCBI Taxonomy" id="980116"/>
    <lineage>
        <taxon>Eukaryota</taxon>
        <taxon>Fungi</taxon>
        <taxon>Dikarya</taxon>
        <taxon>Basidiomycota</taxon>
        <taxon>Agaricomycotina</taxon>
        <taxon>Agaricomycetes</taxon>
        <taxon>Agaricomycetidae</taxon>
        <taxon>Agaricales</taxon>
        <taxon>Agaricineae</taxon>
        <taxon>Psathyrellaceae</taxon>
        <taxon>Ephemerocybe</taxon>
    </lineage>
</organism>
<feature type="compositionally biased region" description="Polar residues" evidence="1">
    <location>
        <begin position="181"/>
        <end position="199"/>
    </location>
</feature>
<feature type="region of interest" description="Disordered" evidence="1">
    <location>
        <begin position="390"/>
        <end position="417"/>
    </location>
</feature>
<feature type="compositionally biased region" description="Basic and acidic residues" evidence="1">
    <location>
        <begin position="200"/>
        <end position="209"/>
    </location>
</feature>
<feature type="compositionally biased region" description="Low complexity" evidence="1">
    <location>
        <begin position="357"/>
        <end position="368"/>
    </location>
</feature>
<accession>A0A8H5BIM9</accession>
<feature type="region of interest" description="Disordered" evidence="1">
    <location>
        <begin position="129"/>
        <end position="377"/>
    </location>
</feature>
<feature type="compositionally biased region" description="Basic and acidic residues" evidence="1">
    <location>
        <begin position="311"/>
        <end position="321"/>
    </location>
</feature>
<feature type="region of interest" description="Disordered" evidence="1">
    <location>
        <begin position="1"/>
        <end position="82"/>
    </location>
</feature>
<dbReference type="OrthoDB" id="10432120at2759"/>
<feature type="compositionally biased region" description="Basic and acidic residues" evidence="1">
    <location>
        <begin position="155"/>
        <end position="173"/>
    </location>
</feature>
<feature type="compositionally biased region" description="Polar residues" evidence="1">
    <location>
        <begin position="210"/>
        <end position="253"/>
    </location>
</feature>
<evidence type="ECO:0000313" key="3">
    <source>
        <dbReference type="EMBL" id="KAF5323957.1"/>
    </source>
</evidence>
<feature type="compositionally biased region" description="Low complexity" evidence="1">
    <location>
        <begin position="65"/>
        <end position="82"/>
    </location>
</feature>
<name>A0A8H5BIM9_9AGAR</name>
<evidence type="ECO:0000256" key="2">
    <source>
        <dbReference type="SAM" id="Phobius"/>
    </source>
</evidence>
<feature type="transmembrane region" description="Helical" evidence="2">
    <location>
        <begin position="96"/>
        <end position="118"/>
    </location>
</feature>
<dbReference type="CDD" id="cd12087">
    <property type="entry name" value="TM_EGFR-like"/>
    <property type="match status" value="1"/>
</dbReference>
<feature type="compositionally biased region" description="Basic residues" evidence="1">
    <location>
        <begin position="130"/>
        <end position="139"/>
    </location>
</feature>
<keyword evidence="2" id="KW-1133">Transmembrane helix</keyword>
<proteinExistence type="predicted"/>
<keyword evidence="2" id="KW-0472">Membrane</keyword>
<dbReference type="Proteomes" id="UP000541558">
    <property type="component" value="Unassembled WGS sequence"/>
</dbReference>
<sequence>MGTVDLQEAKGSNDLLRPTPTPTFPPTSSTLALAPQSSLAFSLPNPYPRTSWAPSPPERRSDYDSTSASSPSSNPPARSTAAASVGANAEKISTTAVLAGVLGSFGFFVLLGVLFIFWRKRKMAAERAERRRNRARRKEKGGSGGQDGVQGPGRRTKEVKEIAEMARMHEEPTNLRPPTPAYTTPNASSQTKQKSQAIQQDRREQHGTRQGETSLLTRPTPAQQERNGSDFNQPSGEGTSGTRVLGVPSSSPALQAIPGEPKITSGKRILAVANDTTPTPNGRPQPQGMTLTREDAHTYPSGSPRRNALPRLRESQEEERPGTPVPLHPPLREFSSHGSGRGSPASGRLRQPRRRLASAAGDATASDSEYFSDASIGTRQTLMSTISASRAARNNSARGVPVQQQVVLDLPPAYTPD</sequence>
<dbReference type="EMBL" id="JAACJK010000165">
    <property type="protein sequence ID" value="KAF5323957.1"/>
    <property type="molecule type" value="Genomic_DNA"/>
</dbReference>
<keyword evidence="4" id="KW-1185">Reference proteome</keyword>
<evidence type="ECO:0000313" key="4">
    <source>
        <dbReference type="Proteomes" id="UP000541558"/>
    </source>
</evidence>
<feature type="compositionally biased region" description="Polar residues" evidence="1">
    <location>
        <begin position="274"/>
        <end position="290"/>
    </location>
</feature>
<keyword evidence="2" id="KW-0812">Transmembrane</keyword>